<keyword evidence="1" id="KW-0472">Membrane</keyword>
<keyword evidence="1" id="KW-0812">Transmembrane</keyword>
<dbReference type="OrthoDB" id="526941at2759"/>
<evidence type="ECO:0000256" key="1">
    <source>
        <dbReference type="SAM" id="Phobius"/>
    </source>
</evidence>
<accession>A0A423WRU3</accession>
<gene>
    <name evidence="2" type="ORF">VMCG_04633</name>
</gene>
<sequence>MAKPSCSPLMGWNKTFAIGTLIIVWVFWSLRFLDIGTTDDVLSRISSVGSILSTPASDEPSLRPLVLYTYAESDNARANLNFFISNGLHGNADFVFIFNGETTAPDLLPDEPNIRIVRRNNTCFDIGAMGEVLGKDDLWKKYKRFITMNASIRGPFFPVHSPSCWTDKFLGRITEKVKLVGTTLNCLPRTHLQSMLLATDEIGMSILLDPKLALSASVEDYYGTSEDPVGFSSCFATMKKAVHAEIGITSLILSQGFKVDVMMTAPYSAPSFDEFCDSIGRPDDFLYNGHYLGTNTHPYETWKHDELGYLWALRSFGQELGKRLARDMGIWRSLKESFLTWVEDTVLSD</sequence>
<name>A0A423WRU3_9PEZI</name>
<dbReference type="Proteomes" id="UP000283895">
    <property type="component" value="Unassembled WGS sequence"/>
</dbReference>
<protein>
    <submittedName>
        <fullName evidence="2">Uncharacterized protein</fullName>
    </submittedName>
</protein>
<evidence type="ECO:0000313" key="3">
    <source>
        <dbReference type="Proteomes" id="UP000283895"/>
    </source>
</evidence>
<dbReference type="AlphaFoldDB" id="A0A423WRU3"/>
<dbReference type="EMBL" id="LKEA01000011">
    <property type="protein sequence ID" value="ROW06020.1"/>
    <property type="molecule type" value="Genomic_DNA"/>
</dbReference>
<evidence type="ECO:0000313" key="2">
    <source>
        <dbReference type="EMBL" id="ROW06020.1"/>
    </source>
</evidence>
<feature type="transmembrane region" description="Helical" evidence="1">
    <location>
        <begin position="12"/>
        <end position="30"/>
    </location>
</feature>
<keyword evidence="3" id="KW-1185">Reference proteome</keyword>
<organism evidence="2 3">
    <name type="scientific">Cytospora schulzeri</name>
    <dbReference type="NCBI Taxonomy" id="448051"/>
    <lineage>
        <taxon>Eukaryota</taxon>
        <taxon>Fungi</taxon>
        <taxon>Dikarya</taxon>
        <taxon>Ascomycota</taxon>
        <taxon>Pezizomycotina</taxon>
        <taxon>Sordariomycetes</taxon>
        <taxon>Sordariomycetidae</taxon>
        <taxon>Diaporthales</taxon>
        <taxon>Cytosporaceae</taxon>
        <taxon>Cytospora</taxon>
    </lineage>
</organism>
<comment type="caution">
    <text evidence="2">The sequence shown here is derived from an EMBL/GenBank/DDBJ whole genome shotgun (WGS) entry which is preliminary data.</text>
</comment>
<keyword evidence="1" id="KW-1133">Transmembrane helix</keyword>
<dbReference type="STRING" id="356882.A0A423WRU3"/>
<proteinExistence type="predicted"/>
<reference evidence="2 3" key="1">
    <citation type="submission" date="2015-09" db="EMBL/GenBank/DDBJ databases">
        <title>Host preference determinants of Valsa canker pathogens revealed by comparative genomics.</title>
        <authorList>
            <person name="Yin Z."/>
            <person name="Huang L."/>
        </authorList>
    </citation>
    <scope>NUCLEOTIDE SEQUENCE [LARGE SCALE GENOMIC DNA]</scope>
    <source>
        <strain evidence="2 3">03-1</strain>
    </source>
</reference>